<comment type="caution">
    <text evidence="4">The sequence shown here is derived from an EMBL/GenBank/DDBJ whole genome shotgun (WGS) entry which is preliminary data.</text>
</comment>
<keyword evidence="3" id="KW-1133">Transmembrane helix</keyword>
<feature type="transmembrane region" description="Helical" evidence="3">
    <location>
        <begin position="132"/>
        <end position="158"/>
    </location>
</feature>
<protein>
    <recommendedName>
        <fullName evidence="2">Biotin transporter</fullName>
    </recommendedName>
</protein>
<dbReference type="EMBL" id="JBBLZC010000007">
    <property type="protein sequence ID" value="MEK0083336.1"/>
    <property type="molecule type" value="Genomic_DNA"/>
</dbReference>
<gene>
    <name evidence="4" type="ORF">U1T56_09230</name>
</gene>
<evidence type="ECO:0000313" key="5">
    <source>
        <dbReference type="Proteomes" id="UP001375743"/>
    </source>
</evidence>
<feature type="transmembrane region" description="Helical" evidence="3">
    <location>
        <begin position="164"/>
        <end position="186"/>
    </location>
</feature>
<dbReference type="Pfam" id="PF02632">
    <property type="entry name" value="BioY"/>
    <property type="match status" value="1"/>
</dbReference>
<keyword evidence="3" id="KW-0812">Transmembrane</keyword>
<evidence type="ECO:0000256" key="1">
    <source>
        <dbReference type="ARBA" id="ARBA00010692"/>
    </source>
</evidence>
<name>A0ABU8XQK5_9PROT</name>
<feature type="transmembrane region" description="Helical" evidence="3">
    <location>
        <begin position="104"/>
        <end position="125"/>
    </location>
</feature>
<dbReference type="Gene3D" id="1.10.1760.20">
    <property type="match status" value="1"/>
</dbReference>
<comment type="similarity">
    <text evidence="1 2">Belongs to the BioY family.</text>
</comment>
<feature type="transmembrane region" description="Helical" evidence="3">
    <location>
        <begin position="72"/>
        <end position="92"/>
    </location>
</feature>
<dbReference type="PIRSF" id="PIRSF016661">
    <property type="entry name" value="BioY"/>
    <property type="match status" value="1"/>
</dbReference>
<feature type="transmembrane region" description="Helical" evidence="3">
    <location>
        <begin position="49"/>
        <end position="67"/>
    </location>
</feature>
<dbReference type="InterPro" id="IPR003784">
    <property type="entry name" value="BioY"/>
</dbReference>
<sequence>MAASASLTPTLVDRLWPATRSEQRMLRAVVLAVLGSLLLWASAKIQVPFYPVPITMQTAVVFFLGIAYGPRLAVATVALYILEGAVGLPVFAGTPERGIGLPYILGPTGGYIVSWLPAAAITGWVAERSRHWLVTGLGVLAAIVVNYTLGVAWLATFVGIEKAFTLGVLPFLLGDSLKLALVTALAEAGLSRLRRGLAT</sequence>
<evidence type="ECO:0000313" key="4">
    <source>
        <dbReference type="EMBL" id="MEK0083336.1"/>
    </source>
</evidence>
<dbReference type="RefSeq" id="WP_418159179.1">
    <property type="nucleotide sequence ID" value="NZ_JBBLZC010000007.1"/>
</dbReference>
<keyword evidence="5" id="KW-1185">Reference proteome</keyword>
<dbReference type="Proteomes" id="UP001375743">
    <property type="component" value="Unassembled WGS sequence"/>
</dbReference>
<dbReference type="PANTHER" id="PTHR34295:SF1">
    <property type="entry name" value="BIOTIN TRANSPORTER BIOY"/>
    <property type="match status" value="1"/>
</dbReference>
<organism evidence="4 5">
    <name type="scientific">Benzoatithermus flavus</name>
    <dbReference type="NCBI Taxonomy" id="3108223"/>
    <lineage>
        <taxon>Bacteria</taxon>
        <taxon>Pseudomonadati</taxon>
        <taxon>Pseudomonadota</taxon>
        <taxon>Alphaproteobacteria</taxon>
        <taxon>Geminicoccales</taxon>
        <taxon>Geminicoccaceae</taxon>
        <taxon>Benzoatithermus</taxon>
    </lineage>
</organism>
<evidence type="ECO:0000256" key="3">
    <source>
        <dbReference type="SAM" id="Phobius"/>
    </source>
</evidence>
<keyword evidence="2" id="KW-0813">Transport</keyword>
<keyword evidence="2 3" id="KW-0472">Membrane</keyword>
<keyword evidence="2" id="KW-1003">Cell membrane</keyword>
<evidence type="ECO:0000256" key="2">
    <source>
        <dbReference type="PIRNR" id="PIRNR016661"/>
    </source>
</evidence>
<feature type="transmembrane region" description="Helical" evidence="3">
    <location>
        <begin position="25"/>
        <end position="43"/>
    </location>
</feature>
<proteinExistence type="inferred from homology"/>
<reference evidence="4 5" key="1">
    <citation type="submission" date="2024-01" db="EMBL/GenBank/DDBJ databases">
        <title>Multi-omics insights into the function and evolution of sodium benzoate biodegradation pathways in Benzoatithermus flavus gen. nov., sp. nov. from hot spring.</title>
        <authorList>
            <person name="Hu C.-J."/>
            <person name="Li W.-J."/>
        </authorList>
    </citation>
    <scope>NUCLEOTIDE SEQUENCE [LARGE SCALE GENOMIC DNA]</scope>
    <source>
        <strain evidence="4 5">SYSU G07066</strain>
    </source>
</reference>
<accession>A0ABU8XQK5</accession>
<comment type="subcellular location">
    <subcellularLocation>
        <location evidence="2">Cell membrane</location>
        <topology evidence="2">Multi-pass membrane protein</topology>
    </subcellularLocation>
</comment>
<dbReference type="PANTHER" id="PTHR34295">
    <property type="entry name" value="BIOTIN TRANSPORTER BIOY"/>
    <property type="match status" value="1"/>
</dbReference>